<dbReference type="AlphaFoldDB" id="A0A9P8IER9"/>
<reference evidence="3" key="1">
    <citation type="submission" date="2021-03" db="EMBL/GenBank/DDBJ databases">
        <title>Comparative genomics and phylogenomic investigation of the class Geoglossomycetes provide insights into ecological specialization and systematics.</title>
        <authorList>
            <person name="Melie T."/>
            <person name="Pirro S."/>
            <person name="Miller A.N."/>
            <person name="Quandt A."/>
        </authorList>
    </citation>
    <scope>NUCLEOTIDE SEQUENCE</scope>
    <source>
        <strain evidence="3">GBOQ0MN5Z8</strain>
    </source>
</reference>
<dbReference type="InterPro" id="IPR018620">
    <property type="entry name" value="Ubiquitin3-bd_protein_But2_C"/>
</dbReference>
<keyword evidence="1" id="KW-0732">Signal</keyword>
<name>A0A9P8IER9_9PEZI</name>
<keyword evidence="4" id="KW-1185">Reference proteome</keyword>
<accession>A0A9P8IER9</accession>
<feature type="domain" description="Ubiquitin 3 binding protein But2 C-terminal" evidence="2">
    <location>
        <begin position="49"/>
        <end position="184"/>
    </location>
</feature>
<dbReference type="Pfam" id="PF09792">
    <property type="entry name" value="But2"/>
    <property type="match status" value="1"/>
</dbReference>
<comment type="caution">
    <text evidence="3">The sequence shown here is derived from an EMBL/GenBank/DDBJ whole genome shotgun (WGS) entry which is preliminary data.</text>
</comment>
<dbReference type="Proteomes" id="UP000698800">
    <property type="component" value="Unassembled WGS sequence"/>
</dbReference>
<dbReference type="OrthoDB" id="5308323at2759"/>
<proteinExistence type="predicted"/>
<evidence type="ECO:0000313" key="4">
    <source>
        <dbReference type="Proteomes" id="UP000698800"/>
    </source>
</evidence>
<protein>
    <recommendedName>
        <fullName evidence="2">Ubiquitin 3 binding protein But2 C-terminal domain-containing protein</fullName>
    </recommendedName>
</protein>
<dbReference type="EMBL" id="JAGHQL010000042">
    <property type="protein sequence ID" value="KAH0542992.1"/>
    <property type="molecule type" value="Genomic_DNA"/>
</dbReference>
<organism evidence="3 4">
    <name type="scientific">Glutinoglossum americanum</name>
    <dbReference type="NCBI Taxonomy" id="1670608"/>
    <lineage>
        <taxon>Eukaryota</taxon>
        <taxon>Fungi</taxon>
        <taxon>Dikarya</taxon>
        <taxon>Ascomycota</taxon>
        <taxon>Pezizomycotina</taxon>
        <taxon>Geoglossomycetes</taxon>
        <taxon>Geoglossales</taxon>
        <taxon>Geoglossaceae</taxon>
        <taxon>Glutinoglossum</taxon>
    </lineage>
</organism>
<evidence type="ECO:0000259" key="2">
    <source>
        <dbReference type="Pfam" id="PF09792"/>
    </source>
</evidence>
<evidence type="ECO:0000313" key="3">
    <source>
        <dbReference type="EMBL" id="KAH0542992.1"/>
    </source>
</evidence>
<feature type="chain" id="PRO_5040260992" description="Ubiquitin 3 binding protein But2 C-terminal domain-containing protein" evidence="1">
    <location>
        <begin position="18"/>
        <end position="200"/>
    </location>
</feature>
<feature type="signal peptide" evidence="1">
    <location>
        <begin position="1"/>
        <end position="17"/>
    </location>
</feature>
<sequence>MQRLLIWLAAALSLASAVPTIVPDEQTPLALVTTTVYPSLMKYIDSSNPSYVAPNTIQFPNSLFLTYYSPNPSPSYRLDSLISFTGIPKSAKQCALRWAFPPGWQIYTVGVSLLNIYSVDRQAKDGDSWNNAPKEVSLWGTTRLSSGSSGYVNSAVCDKSMTFRIEISRDSGGMGEVTFAQSNGPSHWGQPPAGWYLTYE</sequence>
<evidence type="ECO:0000256" key="1">
    <source>
        <dbReference type="SAM" id="SignalP"/>
    </source>
</evidence>
<gene>
    <name evidence="3" type="ORF">FGG08_002680</name>
</gene>